<dbReference type="OrthoDB" id="338622at2759"/>
<dbReference type="Pfam" id="PF00578">
    <property type="entry name" value="AhpC-TSA"/>
    <property type="match status" value="1"/>
</dbReference>
<feature type="domain" description="Thioredoxin" evidence="15">
    <location>
        <begin position="87"/>
        <end position="228"/>
    </location>
</feature>
<dbReference type="SUPFAM" id="SSF52833">
    <property type="entry name" value="Thioredoxin-like"/>
    <property type="match status" value="1"/>
</dbReference>
<dbReference type="InterPro" id="IPR000866">
    <property type="entry name" value="AhpC/TSA"/>
</dbReference>
<dbReference type="RefSeq" id="NP_984079.1">
    <property type="nucleotide sequence ID" value="NM_209432.1"/>
</dbReference>
<keyword evidence="5" id="KW-0049">Antioxidant</keyword>
<evidence type="ECO:0000256" key="12">
    <source>
        <dbReference type="ARBA" id="ARBA00049091"/>
    </source>
</evidence>
<dbReference type="InParanoid" id="Q75AD5"/>
<evidence type="ECO:0000256" key="3">
    <source>
        <dbReference type="ARBA" id="ARBA00013017"/>
    </source>
</evidence>
<keyword evidence="4" id="KW-0575">Peroxidase</keyword>
<dbReference type="GeneID" id="4620227"/>
<dbReference type="InterPro" id="IPR036249">
    <property type="entry name" value="Thioredoxin-like_sf"/>
</dbReference>
<feature type="compositionally biased region" description="Basic and acidic residues" evidence="14">
    <location>
        <begin position="37"/>
        <end position="72"/>
    </location>
</feature>
<dbReference type="AlphaFoldDB" id="Q75AD5"/>
<dbReference type="EC" id="1.11.1.24" evidence="3"/>
<gene>
    <name evidence="16" type="ORF">AGOS_ADL018W</name>
</gene>
<protein>
    <recommendedName>
        <fullName evidence="3">thioredoxin-dependent peroxiredoxin</fullName>
        <ecNumber evidence="3">1.11.1.24</ecNumber>
    </recommendedName>
    <alternativeName>
        <fullName evidence="13">Nuclear thiol peroxidase</fullName>
    </alternativeName>
    <alternativeName>
        <fullName evidence="10">Thioredoxin peroxidase</fullName>
    </alternativeName>
</protein>
<reference evidence="16 17" key="1">
    <citation type="journal article" date="2004" name="Science">
        <title>The Ashbya gossypii genome as a tool for mapping the ancient Saccharomyces cerevisiae genome.</title>
        <authorList>
            <person name="Dietrich F.S."/>
            <person name="Voegeli S."/>
            <person name="Brachat S."/>
            <person name="Lerch A."/>
            <person name="Gates K."/>
            <person name="Steiner S."/>
            <person name="Mohr C."/>
            <person name="Pohlmann R."/>
            <person name="Luedi P."/>
            <person name="Choi S."/>
            <person name="Wing R.A."/>
            <person name="Flavier A."/>
            <person name="Gaffney T.D."/>
            <person name="Philippsen P."/>
        </authorList>
    </citation>
    <scope>NUCLEOTIDE SEQUENCE [LARGE SCALE GENOMIC DNA]</scope>
    <source>
        <strain evidence="17">ATCC 10895 / CBS 109.51 / FGSC 9923 / NRRL Y-1056</strain>
    </source>
</reference>
<comment type="catalytic activity">
    <reaction evidence="12">
        <text>a hydroperoxide + [thioredoxin]-dithiol = an alcohol + [thioredoxin]-disulfide + H2O</text>
        <dbReference type="Rhea" id="RHEA:62620"/>
        <dbReference type="Rhea" id="RHEA-COMP:10698"/>
        <dbReference type="Rhea" id="RHEA-COMP:10700"/>
        <dbReference type="ChEBI" id="CHEBI:15377"/>
        <dbReference type="ChEBI" id="CHEBI:29950"/>
        <dbReference type="ChEBI" id="CHEBI:30879"/>
        <dbReference type="ChEBI" id="CHEBI:35924"/>
        <dbReference type="ChEBI" id="CHEBI:50058"/>
        <dbReference type="EC" id="1.11.1.24"/>
    </reaction>
</comment>
<dbReference type="HOGENOM" id="CLU_042529_2_1_1"/>
<keyword evidence="17" id="KW-1185">Reference proteome</keyword>
<evidence type="ECO:0000256" key="10">
    <source>
        <dbReference type="ARBA" id="ARBA00032824"/>
    </source>
</evidence>
<dbReference type="InterPro" id="IPR050924">
    <property type="entry name" value="Peroxiredoxin_BCP/PrxQ"/>
</dbReference>
<evidence type="ECO:0000256" key="1">
    <source>
        <dbReference type="ARBA" id="ARBA00004123"/>
    </source>
</evidence>
<keyword evidence="6" id="KW-0560">Oxidoreductase</keyword>
<dbReference type="PANTHER" id="PTHR42801:SF23">
    <property type="entry name" value="PEROXIREDOXIN DOT5"/>
    <property type="match status" value="1"/>
</dbReference>
<evidence type="ECO:0000256" key="11">
    <source>
        <dbReference type="ARBA" id="ARBA00038489"/>
    </source>
</evidence>
<dbReference type="OMA" id="CGFRDNF"/>
<dbReference type="PANTHER" id="PTHR42801">
    <property type="entry name" value="THIOREDOXIN-DEPENDENT PEROXIDE REDUCTASE"/>
    <property type="match status" value="1"/>
</dbReference>
<comment type="subcellular location">
    <subcellularLocation>
        <location evidence="1">Nucleus</location>
    </subcellularLocation>
</comment>
<organism evidence="16 17">
    <name type="scientific">Eremothecium gossypii (strain ATCC 10895 / CBS 109.51 / FGSC 9923 / NRRL Y-1056)</name>
    <name type="common">Yeast</name>
    <name type="synonym">Ashbya gossypii</name>
    <dbReference type="NCBI Taxonomy" id="284811"/>
    <lineage>
        <taxon>Eukaryota</taxon>
        <taxon>Fungi</taxon>
        <taxon>Dikarya</taxon>
        <taxon>Ascomycota</taxon>
        <taxon>Saccharomycotina</taxon>
        <taxon>Saccharomycetes</taxon>
        <taxon>Saccharomycetales</taxon>
        <taxon>Saccharomycetaceae</taxon>
        <taxon>Eremothecium</taxon>
    </lineage>
</organism>
<dbReference type="GO" id="GO:0008379">
    <property type="term" value="F:thioredoxin peroxidase activity"/>
    <property type="evidence" value="ECO:0000318"/>
    <property type="project" value="GO_Central"/>
</dbReference>
<dbReference type="FunFam" id="3.40.30.10:FF:000157">
    <property type="entry name" value="DOT5p Nuclear thiol peroxidase"/>
    <property type="match status" value="1"/>
</dbReference>
<evidence type="ECO:0000313" key="16">
    <source>
        <dbReference type="EMBL" id="AAS51903.1"/>
    </source>
</evidence>
<feature type="region of interest" description="Disordered" evidence="14">
    <location>
        <begin position="1"/>
        <end position="88"/>
    </location>
</feature>
<evidence type="ECO:0000256" key="6">
    <source>
        <dbReference type="ARBA" id="ARBA00023002"/>
    </source>
</evidence>
<evidence type="ECO:0000256" key="2">
    <source>
        <dbReference type="ARBA" id="ARBA00011245"/>
    </source>
</evidence>
<name>Q75AD5_EREGS</name>
<evidence type="ECO:0000256" key="14">
    <source>
        <dbReference type="SAM" id="MobiDB-lite"/>
    </source>
</evidence>
<proteinExistence type="inferred from homology"/>
<dbReference type="KEGG" id="ago:AGOS_ADL018W"/>
<dbReference type="PROSITE" id="PS51352">
    <property type="entry name" value="THIOREDOXIN_2"/>
    <property type="match status" value="1"/>
</dbReference>
<dbReference type="Gene3D" id="3.40.30.10">
    <property type="entry name" value="Glutaredoxin"/>
    <property type="match status" value="1"/>
</dbReference>
<accession>Q75AD5</accession>
<comment type="subunit">
    <text evidence="2">Monomer.</text>
</comment>
<dbReference type="GO" id="GO:0034599">
    <property type="term" value="P:cellular response to oxidative stress"/>
    <property type="evidence" value="ECO:0000318"/>
    <property type="project" value="GO_Central"/>
</dbReference>
<dbReference type="eggNOG" id="KOG0855">
    <property type="taxonomic scope" value="Eukaryota"/>
</dbReference>
<evidence type="ECO:0000256" key="7">
    <source>
        <dbReference type="ARBA" id="ARBA00023157"/>
    </source>
</evidence>
<evidence type="ECO:0000256" key="9">
    <source>
        <dbReference type="ARBA" id="ARBA00023284"/>
    </source>
</evidence>
<dbReference type="STRING" id="284811.Q75AD5"/>
<sequence length="244" mass="26280">MATELRRSTRLATRKASDASEYAESKLPLTKRVRKAPKTDAPKKVATDAPKKVVTEAPKKEAGAAKKVETPKKAAAAEASTGPGGELQVGDVLPEITLKNQDQADVKLSDVVKKNKIVVLFAYPKASTPGCTRQACGFRDNYQELQKHAVVFGISADSVKSQKSFQQKQKLPFDLLSDPKRELIGALGARKTAQTGVIRSHWVFVDGKLGSKRIKISPEMSIADGLSEVLLFAKKSLAGNPGKT</sequence>
<evidence type="ECO:0000256" key="4">
    <source>
        <dbReference type="ARBA" id="ARBA00022559"/>
    </source>
</evidence>
<keyword evidence="7" id="KW-1015">Disulfide bond</keyword>
<dbReference type="EMBL" id="AE016817">
    <property type="protein sequence ID" value="AAS51903.1"/>
    <property type="molecule type" value="Genomic_DNA"/>
</dbReference>
<dbReference type="InterPro" id="IPR013766">
    <property type="entry name" value="Thioredoxin_domain"/>
</dbReference>
<evidence type="ECO:0000259" key="15">
    <source>
        <dbReference type="PROSITE" id="PS51352"/>
    </source>
</evidence>
<dbReference type="GO" id="GO:0005634">
    <property type="term" value="C:nucleus"/>
    <property type="evidence" value="ECO:0007669"/>
    <property type="project" value="UniProtKB-SubCell"/>
</dbReference>
<dbReference type="Proteomes" id="UP000000591">
    <property type="component" value="Chromosome IV"/>
</dbReference>
<dbReference type="CDD" id="cd03017">
    <property type="entry name" value="PRX_BCP"/>
    <property type="match status" value="1"/>
</dbReference>
<evidence type="ECO:0000256" key="13">
    <source>
        <dbReference type="ARBA" id="ARBA00077538"/>
    </source>
</evidence>
<dbReference type="FunCoup" id="Q75AD5">
    <property type="interactions" value="43"/>
</dbReference>
<comment type="similarity">
    <text evidence="11">Belongs to the peroxiredoxin family. BCP/PrxQ subfamily.</text>
</comment>
<evidence type="ECO:0000313" key="17">
    <source>
        <dbReference type="Proteomes" id="UP000000591"/>
    </source>
</evidence>
<evidence type="ECO:0000256" key="5">
    <source>
        <dbReference type="ARBA" id="ARBA00022862"/>
    </source>
</evidence>
<dbReference type="GO" id="GO:0045454">
    <property type="term" value="P:cell redox homeostasis"/>
    <property type="evidence" value="ECO:0000318"/>
    <property type="project" value="GO_Central"/>
</dbReference>
<keyword evidence="8" id="KW-0539">Nucleus</keyword>
<keyword evidence="9" id="KW-0676">Redox-active center</keyword>
<reference evidence="17" key="2">
    <citation type="journal article" date="2013" name="G3 (Bethesda)">
        <title>Genomes of Ashbya fungi isolated from insects reveal four mating-type loci, numerous translocations, lack of transposons, and distinct gene duplications.</title>
        <authorList>
            <person name="Dietrich F.S."/>
            <person name="Voegeli S."/>
            <person name="Kuo S."/>
            <person name="Philippsen P."/>
        </authorList>
    </citation>
    <scope>GENOME REANNOTATION</scope>
    <source>
        <strain evidence="17">ATCC 10895 / CBS 109.51 / FGSC 9923 / NRRL Y-1056</strain>
    </source>
</reference>
<evidence type="ECO:0000256" key="8">
    <source>
        <dbReference type="ARBA" id="ARBA00023242"/>
    </source>
</evidence>
<dbReference type="GO" id="GO:0005737">
    <property type="term" value="C:cytoplasm"/>
    <property type="evidence" value="ECO:0000318"/>
    <property type="project" value="GO_Central"/>
</dbReference>